<gene>
    <name evidence="2" type="ORF">HK100_005435</name>
</gene>
<feature type="compositionally biased region" description="Basic residues" evidence="1">
    <location>
        <begin position="237"/>
        <end position="247"/>
    </location>
</feature>
<feature type="compositionally biased region" description="Acidic residues" evidence="1">
    <location>
        <begin position="205"/>
        <end position="227"/>
    </location>
</feature>
<keyword evidence="3" id="KW-1185">Reference proteome</keyword>
<evidence type="ECO:0000256" key="1">
    <source>
        <dbReference type="SAM" id="MobiDB-lite"/>
    </source>
</evidence>
<feature type="region of interest" description="Disordered" evidence="1">
    <location>
        <begin position="184"/>
        <end position="247"/>
    </location>
</feature>
<reference evidence="2" key="1">
    <citation type="submission" date="2020-05" db="EMBL/GenBank/DDBJ databases">
        <title>Phylogenomic resolution of chytrid fungi.</title>
        <authorList>
            <person name="Stajich J.E."/>
            <person name="Amses K."/>
            <person name="Simmons R."/>
            <person name="Seto K."/>
            <person name="Myers J."/>
            <person name="Bonds A."/>
            <person name="Quandt C.A."/>
            <person name="Barry K."/>
            <person name="Liu P."/>
            <person name="Grigoriev I."/>
            <person name="Longcore J.E."/>
            <person name="James T.Y."/>
        </authorList>
    </citation>
    <scope>NUCLEOTIDE SEQUENCE</scope>
    <source>
        <strain evidence="2">JEL0513</strain>
    </source>
</reference>
<proteinExistence type="predicted"/>
<evidence type="ECO:0000313" key="3">
    <source>
        <dbReference type="Proteomes" id="UP001211907"/>
    </source>
</evidence>
<dbReference type="EMBL" id="JADGJH010002543">
    <property type="protein sequence ID" value="KAJ3097075.1"/>
    <property type="molecule type" value="Genomic_DNA"/>
</dbReference>
<sequence length="324" mass="36599">MLQTDTVLPKELNTKVKSRKALHPIRSIRSLPPACNDFDKDQMGIVKLDVFSLYVKSPYKLLSPQFQIQLQFQAAVEAAEASRKQQQEKQQTKQHQQQQQNRKLQQNSLELKQSDDLIVQLTGTRSSARLMRERQKESQKKQQVSIPLSPMLNLRPISSMQYSSTKITAVSASISNNLNTMKRALSRSPASSVPNSMDEEHDHDIDDEADENEEEENENADRDEDDSASFSNLTYNRKNRNSKKKSKNMIDVDKKLIAEYGPFTRDSLPRSSKFKNATGGNIRGLFLVINMSNTGASTSSFYVKKVNKNTVGGASGSSRLIKKR</sequence>
<feature type="region of interest" description="Disordered" evidence="1">
    <location>
        <begin position="83"/>
        <end position="109"/>
    </location>
</feature>
<dbReference type="AlphaFoldDB" id="A0AAD5SRM3"/>
<comment type="caution">
    <text evidence="2">The sequence shown here is derived from an EMBL/GenBank/DDBJ whole genome shotgun (WGS) entry which is preliminary data.</text>
</comment>
<evidence type="ECO:0000313" key="2">
    <source>
        <dbReference type="EMBL" id="KAJ3097075.1"/>
    </source>
</evidence>
<organism evidence="2 3">
    <name type="scientific">Physocladia obscura</name>
    <dbReference type="NCBI Taxonomy" id="109957"/>
    <lineage>
        <taxon>Eukaryota</taxon>
        <taxon>Fungi</taxon>
        <taxon>Fungi incertae sedis</taxon>
        <taxon>Chytridiomycota</taxon>
        <taxon>Chytridiomycota incertae sedis</taxon>
        <taxon>Chytridiomycetes</taxon>
        <taxon>Chytridiales</taxon>
        <taxon>Chytriomycetaceae</taxon>
        <taxon>Physocladia</taxon>
    </lineage>
</organism>
<accession>A0AAD5SRM3</accession>
<dbReference type="Proteomes" id="UP001211907">
    <property type="component" value="Unassembled WGS sequence"/>
</dbReference>
<name>A0AAD5SRM3_9FUNG</name>
<protein>
    <submittedName>
        <fullName evidence="2">Uncharacterized protein</fullName>
    </submittedName>
</protein>
<feature type="compositionally biased region" description="Low complexity" evidence="1">
    <location>
        <begin position="93"/>
        <end position="106"/>
    </location>
</feature>